<dbReference type="Pfam" id="PF08427">
    <property type="entry name" value="ARMH3_C"/>
    <property type="match status" value="1"/>
</dbReference>
<keyword evidence="3" id="KW-1133">Transmembrane helix</keyword>
<keyword evidence="2" id="KW-0812">Transmembrane</keyword>
<reference evidence="6" key="1">
    <citation type="submission" date="2020-11" db="EMBL/GenBank/DDBJ databases">
        <authorList>
            <consortium name="DOE Joint Genome Institute"/>
            <person name="Ahrendt S."/>
            <person name="Riley R."/>
            <person name="Andreopoulos W."/>
            <person name="Labutti K."/>
            <person name="Pangilinan J."/>
            <person name="Ruiz-Duenas F.J."/>
            <person name="Barrasa J.M."/>
            <person name="Sanchez-Garcia M."/>
            <person name="Camarero S."/>
            <person name="Miyauchi S."/>
            <person name="Serrano A."/>
            <person name="Linde D."/>
            <person name="Babiker R."/>
            <person name="Drula E."/>
            <person name="Ayuso-Fernandez I."/>
            <person name="Pacheco R."/>
            <person name="Padilla G."/>
            <person name="Ferreira P."/>
            <person name="Barriuso J."/>
            <person name="Kellner H."/>
            <person name="Castanera R."/>
            <person name="Alfaro M."/>
            <person name="Ramirez L."/>
            <person name="Pisabarro A.G."/>
            <person name="Kuo A."/>
            <person name="Tritt A."/>
            <person name="Lipzen A."/>
            <person name="He G."/>
            <person name="Yan M."/>
            <person name="Ng V."/>
            <person name="Cullen D."/>
            <person name="Martin F."/>
            <person name="Rosso M.-N."/>
            <person name="Henrissat B."/>
            <person name="Hibbett D."/>
            <person name="Martinez A.T."/>
            <person name="Grigoriev I.V."/>
        </authorList>
    </citation>
    <scope>NUCLEOTIDE SEQUENCE</scope>
    <source>
        <strain evidence="6">CIRM-BRFM 674</strain>
    </source>
</reference>
<dbReference type="PANTHER" id="PTHR13608:SF3">
    <property type="entry name" value="ARMADILLO-LIKE HELICAL DOMAIN-CONTAINING PROTEIN 3"/>
    <property type="match status" value="1"/>
</dbReference>
<evidence type="ECO:0000256" key="4">
    <source>
        <dbReference type="ARBA" id="ARBA00023136"/>
    </source>
</evidence>
<evidence type="ECO:0000256" key="2">
    <source>
        <dbReference type="ARBA" id="ARBA00022692"/>
    </source>
</evidence>
<gene>
    <name evidence="6" type="ORF">BDN70DRAFT_793929</name>
</gene>
<evidence type="ECO:0000256" key="3">
    <source>
        <dbReference type="ARBA" id="ARBA00022989"/>
    </source>
</evidence>
<dbReference type="Proteomes" id="UP000807469">
    <property type="component" value="Unassembled WGS sequence"/>
</dbReference>
<organism evidence="6 7">
    <name type="scientific">Pholiota conissans</name>
    <dbReference type="NCBI Taxonomy" id="109636"/>
    <lineage>
        <taxon>Eukaryota</taxon>
        <taxon>Fungi</taxon>
        <taxon>Dikarya</taxon>
        <taxon>Basidiomycota</taxon>
        <taxon>Agaricomycotina</taxon>
        <taxon>Agaricomycetes</taxon>
        <taxon>Agaricomycetidae</taxon>
        <taxon>Agaricales</taxon>
        <taxon>Agaricineae</taxon>
        <taxon>Strophariaceae</taxon>
        <taxon>Pholiota</taxon>
    </lineage>
</organism>
<evidence type="ECO:0000313" key="6">
    <source>
        <dbReference type="EMBL" id="KAF9486298.1"/>
    </source>
</evidence>
<protein>
    <recommendedName>
        <fullName evidence="5">Armadillo-like helical domain-containing protein</fullName>
    </recommendedName>
</protein>
<proteinExistence type="predicted"/>
<comment type="subcellular location">
    <subcellularLocation>
        <location evidence="1">Membrane</location>
    </subcellularLocation>
</comment>
<dbReference type="GO" id="GO:0016020">
    <property type="term" value="C:membrane"/>
    <property type="evidence" value="ECO:0007669"/>
    <property type="project" value="UniProtKB-SubCell"/>
</dbReference>
<name>A0A9P5ZFS2_9AGAR</name>
<dbReference type="InterPro" id="IPR013636">
    <property type="entry name" value="ARMH3_C"/>
</dbReference>
<dbReference type="EMBL" id="MU155130">
    <property type="protein sequence ID" value="KAF9486298.1"/>
    <property type="molecule type" value="Genomic_DNA"/>
</dbReference>
<dbReference type="GO" id="GO:0005829">
    <property type="term" value="C:cytosol"/>
    <property type="evidence" value="ECO:0007669"/>
    <property type="project" value="TreeGrafter"/>
</dbReference>
<dbReference type="OrthoDB" id="2012278at2759"/>
<evidence type="ECO:0000259" key="5">
    <source>
        <dbReference type="SMART" id="SM01158"/>
    </source>
</evidence>
<keyword evidence="4" id="KW-0472">Membrane</keyword>
<dbReference type="PANTHER" id="PTHR13608">
    <property type="entry name" value="ARMADILLO-LIKE HELICAL DOMAIN-CONTAINING PROTEIN 3"/>
    <property type="match status" value="1"/>
</dbReference>
<feature type="domain" description="Armadillo-like helical" evidence="5">
    <location>
        <begin position="411"/>
        <end position="617"/>
    </location>
</feature>
<comment type="caution">
    <text evidence="6">The sequence shown here is derived from an EMBL/GenBank/DDBJ whole genome shotgun (WGS) entry which is preliminary data.</text>
</comment>
<evidence type="ECO:0000256" key="1">
    <source>
        <dbReference type="ARBA" id="ARBA00004370"/>
    </source>
</evidence>
<sequence>MNNHLTLSHGSSIVSSKFVVTYSKLFQGIPPSQINPLQDQDRFFADLLDLKIHRSYLQEELDKISKEACLGKLKPFLSTLFENCIFHVRSPKRDDIRKHNAMETQTILFSRILTKNLTGWEIMEIFAGSLNQSDAVFLKFSQAVEGMIGDTTTSASLRHQALQLALTFICGVAQLSPGAYFLRQNFFSSIVSVVKDPEMEQYTFEAILLLAILANYHKSDAATLNPYLKLIKESTDGKFMRKLCWASNFTLGTCVKAYQDIEDDSVSSTLVSSFGSVINRLRPGRAFSFTTSTMLVNKFIDQPIEAAAVLLPLYEFLKSNPLFPTVLMENLISPPDNSQVPTTPLPCTLISLASYLCAHASSVDSSRSIAYARLSVNILLVLVENNMVMEYTIQTKSPTIRLCRQKLPALPVRSWSDQEPICSVIDCCIIWIRHNLQKRLEVSSYTDCIWICYRIIWFLQNRRLRLNYDWTHLWTSILSLLSFLVSRLDSLHTTGGVELLITETLRLFDLALCTSESYLSSPRALHELIYELVRSSSVLKRQEAVLKELALPYPSAVRSPLGDDHIEDILAHIIMMADFYEDKIARAGTGIANANDVMKIIAAEIEANGLHGTRELDISAPM</sequence>
<dbReference type="InterPro" id="IPR039868">
    <property type="entry name" value="ARMD3-like"/>
</dbReference>
<keyword evidence="7" id="KW-1185">Reference proteome</keyword>
<dbReference type="AlphaFoldDB" id="A0A9P5ZFS2"/>
<evidence type="ECO:0000313" key="7">
    <source>
        <dbReference type="Proteomes" id="UP000807469"/>
    </source>
</evidence>
<accession>A0A9P5ZFS2</accession>
<dbReference type="SMART" id="SM01158">
    <property type="entry name" value="DUF1741"/>
    <property type="match status" value="1"/>
</dbReference>